<gene>
    <name evidence="8" type="ORF">E5347_06575</name>
</gene>
<dbReference type="InterPro" id="IPR001080">
    <property type="entry name" value="3Fe4S_ferredoxin"/>
</dbReference>
<reference evidence="8 9" key="1">
    <citation type="submission" date="2019-04" db="EMBL/GenBank/DDBJ databases">
        <title>Microbes associate with the intestines of laboratory mice.</title>
        <authorList>
            <person name="Navarre W."/>
            <person name="Wong E."/>
            <person name="Huang K."/>
            <person name="Tropini C."/>
            <person name="Ng K."/>
            <person name="Yu B."/>
        </authorList>
    </citation>
    <scope>NUCLEOTIDE SEQUENCE [LARGE SCALE GENOMIC DNA]</scope>
    <source>
        <strain evidence="8 9">NM50_B9-20</strain>
    </source>
</reference>
<dbReference type="Proteomes" id="UP000306888">
    <property type="component" value="Unassembled WGS sequence"/>
</dbReference>
<name>A0A4S2DT85_9CLOT</name>
<keyword evidence="9" id="KW-1185">Reference proteome</keyword>
<evidence type="ECO:0000256" key="6">
    <source>
        <dbReference type="RuleBase" id="RU368020"/>
    </source>
</evidence>
<feature type="domain" description="4Fe-4S ferredoxin-type" evidence="7">
    <location>
        <begin position="1"/>
        <end position="29"/>
    </location>
</feature>
<keyword evidence="4 6" id="KW-0408">Iron</keyword>
<dbReference type="InterPro" id="IPR017900">
    <property type="entry name" value="4Fe4S_Fe_S_CS"/>
</dbReference>
<evidence type="ECO:0000256" key="2">
    <source>
        <dbReference type="ARBA" id="ARBA00022723"/>
    </source>
</evidence>
<protein>
    <recommendedName>
        <fullName evidence="6">Ferredoxin</fullName>
    </recommendedName>
</protein>
<proteinExistence type="predicted"/>
<dbReference type="AlphaFoldDB" id="A0A4S2DT85"/>
<dbReference type="GO" id="GO:0051536">
    <property type="term" value="F:iron-sulfur cluster binding"/>
    <property type="evidence" value="ECO:0007669"/>
    <property type="project" value="UniProtKB-KW"/>
</dbReference>
<evidence type="ECO:0000256" key="1">
    <source>
        <dbReference type="ARBA" id="ARBA00022448"/>
    </source>
</evidence>
<keyword evidence="2 6" id="KW-0479">Metal-binding</keyword>
<dbReference type="RefSeq" id="WP_136005671.1">
    <property type="nucleotide sequence ID" value="NZ_SRYR01000001.1"/>
</dbReference>
<keyword evidence="5 6" id="KW-0411">Iron-sulfur</keyword>
<keyword evidence="3 6" id="KW-0249">Electron transport</keyword>
<evidence type="ECO:0000313" key="8">
    <source>
        <dbReference type="EMBL" id="TGY44473.1"/>
    </source>
</evidence>
<dbReference type="GO" id="GO:0005506">
    <property type="term" value="F:iron ion binding"/>
    <property type="evidence" value="ECO:0007669"/>
    <property type="project" value="UniProtKB-UniRule"/>
</dbReference>
<keyword evidence="1 6" id="KW-0813">Transport</keyword>
<organism evidence="8 9">
    <name type="scientific">Clostridium sartagoforme</name>
    <dbReference type="NCBI Taxonomy" id="84031"/>
    <lineage>
        <taxon>Bacteria</taxon>
        <taxon>Bacillati</taxon>
        <taxon>Bacillota</taxon>
        <taxon>Clostridia</taxon>
        <taxon>Eubacteriales</taxon>
        <taxon>Clostridiaceae</taxon>
        <taxon>Clostridium</taxon>
    </lineage>
</organism>
<dbReference type="EMBL" id="SRYR01000001">
    <property type="protein sequence ID" value="TGY44473.1"/>
    <property type="molecule type" value="Genomic_DNA"/>
</dbReference>
<dbReference type="PROSITE" id="PS00198">
    <property type="entry name" value="4FE4S_FER_1"/>
    <property type="match status" value="1"/>
</dbReference>
<comment type="function">
    <text evidence="6">Ferredoxins are iron-sulfur proteins that transfer electrons in a wide variety of metabolic reactions.</text>
</comment>
<dbReference type="InterPro" id="IPR051269">
    <property type="entry name" value="Fe-S_cluster_ET"/>
</dbReference>
<dbReference type="InterPro" id="IPR017896">
    <property type="entry name" value="4Fe4S_Fe-S-bd"/>
</dbReference>
<accession>A0A4S2DT85</accession>
<dbReference type="GO" id="GO:0009055">
    <property type="term" value="F:electron transfer activity"/>
    <property type="evidence" value="ECO:0007669"/>
    <property type="project" value="UniProtKB-UniRule"/>
</dbReference>
<dbReference type="PANTHER" id="PTHR36923:SF3">
    <property type="entry name" value="FERREDOXIN"/>
    <property type="match status" value="1"/>
</dbReference>
<evidence type="ECO:0000259" key="7">
    <source>
        <dbReference type="PROSITE" id="PS51379"/>
    </source>
</evidence>
<dbReference type="PRINTS" id="PR00352">
    <property type="entry name" value="3FE4SFRDOXIN"/>
</dbReference>
<evidence type="ECO:0000256" key="3">
    <source>
        <dbReference type="ARBA" id="ARBA00022982"/>
    </source>
</evidence>
<evidence type="ECO:0000256" key="5">
    <source>
        <dbReference type="ARBA" id="ARBA00023014"/>
    </source>
</evidence>
<evidence type="ECO:0000313" key="9">
    <source>
        <dbReference type="Proteomes" id="UP000306888"/>
    </source>
</evidence>
<evidence type="ECO:0000256" key="4">
    <source>
        <dbReference type="ARBA" id="ARBA00023004"/>
    </source>
</evidence>
<sequence length="62" mass="6560">MKAFVDENTCISCGLCEGICPEIFSLESGVSQAKEGPVPAEYEDATREACDSCPVTAISVEE</sequence>
<dbReference type="Gene3D" id="3.30.70.20">
    <property type="match status" value="1"/>
</dbReference>
<dbReference type="PROSITE" id="PS51379">
    <property type="entry name" value="4FE4S_FER_2"/>
    <property type="match status" value="1"/>
</dbReference>
<dbReference type="Pfam" id="PF13370">
    <property type="entry name" value="Fer4_13"/>
    <property type="match status" value="1"/>
</dbReference>
<dbReference type="PANTHER" id="PTHR36923">
    <property type="entry name" value="FERREDOXIN"/>
    <property type="match status" value="1"/>
</dbReference>
<dbReference type="SUPFAM" id="SSF54862">
    <property type="entry name" value="4Fe-4S ferredoxins"/>
    <property type="match status" value="1"/>
</dbReference>
<dbReference type="OrthoDB" id="9803319at2"/>
<comment type="caution">
    <text evidence="8">The sequence shown here is derived from an EMBL/GenBank/DDBJ whole genome shotgun (WGS) entry which is preliminary data.</text>
</comment>